<evidence type="ECO:0000259" key="3">
    <source>
        <dbReference type="SMART" id="SM00852"/>
    </source>
</evidence>
<dbReference type="InterPro" id="IPR001453">
    <property type="entry name" value="MoaB/Mog_dom"/>
</dbReference>
<accession>A0A2X2YMD9</accession>
<dbReference type="OMA" id="FEPVHQE"/>
<dbReference type="Gene3D" id="3.40.980.10">
    <property type="entry name" value="MoaB/Mog-like domain"/>
    <property type="match status" value="1"/>
</dbReference>
<dbReference type="Proteomes" id="UP000250245">
    <property type="component" value="Unassembled WGS sequence"/>
</dbReference>
<name>A0A2X2YMD9_9ACTO</name>
<sequence length="166" mass="17372">MAEHSQVTAAIITVDSRVVSGDKPPKGAAKARELLKDFGIAVVREEVIDDLAAPLRAEFERAQQVGARLIVTVGSTGVSARNIVPETTLAVCDVELPGIAEQIRAVGLKNTPQSVLSRAVVGVTSRTSRGAVIVNCPSSSGGVADALQVVLPLLHYIIEQLDQTQA</sequence>
<proteinExistence type="predicted"/>
<gene>
    <name evidence="5" type="primary">mog</name>
    <name evidence="4" type="ORF">HHJ67_06655</name>
    <name evidence="5" type="ORF">NCTC11820_01151</name>
</gene>
<protein>
    <submittedName>
        <fullName evidence="4">MogA/MoaB family molybdenum cofactor biosynthesis protein</fullName>
    </submittedName>
    <submittedName>
        <fullName evidence="5">Molybdopterin adenylyltransferase</fullName>
        <ecNumber evidence="5">2.7.7.75</ecNumber>
    </submittedName>
</protein>
<reference evidence="4 7" key="2">
    <citation type="submission" date="2020-04" db="EMBL/GenBank/DDBJ databases">
        <title>Antimicrobial susceptibility and clonality of vaginal-derived multi-drug resistant Mobiluncus isolates in China.</title>
        <authorList>
            <person name="Zhang X."/>
        </authorList>
    </citation>
    <scope>NUCLEOTIDE SEQUENCE [LARGE SCALE GENOMIC DNA]</scope>
    <source>
        <strain evidence="4 7">19</strain>
    </source>
</reference>
<dbReference type="Pfam" id="PF00994">
    <property type="entry name" value="MoCF_biosynth"/>
    <property type="match status" value="1"/>
</dbReference>
<evidence type="ECO:0000256" key="1">
    <source>
        <dbReference type="ARBA" id="ARBA00005046"/>
    </source>
</evidence>
<keyword evidence="2" id="KW-0501">Molybdenum cofactor biosynthesis</keyword>
<evidence type="ECO:0000313" key="7">
    <source>
        <dbReference type="Proteomes" id="UP000553981"/>
    </source>
</evidence>
<dbReference type="InterPro" id="IPR036425">
    <property type="entry name" value="MoaB/Mog-like_dom_sf"/>
</dbReference>
<dbReference type="EMBL" id="JABCUI010000003">
    <property type="protein sequence ID" value="NMW87433.1"/>
    <property type="molecule type" value="Genomic_DNA"/>
</dbReference>
<dbReference type="PANTHER" id="PTHR43764">
    <property type="entry name" value="MOLYBDENUM COFACTOR BIOSYNTHESIS"/>
    <property type="match status" value="1"/>
</dbReference>
<evidence type="ECO:0000313" key="6">
    <source>
        <dbReference type="Proteomes" id="UP000250245"/>
    </source>
</evidence>
<evidence type="ECO:0000313" key="5">
    <source>
        <dbReference type="EMBL" id="SQB64797.1"/>
    </source>
</evidence>
<dbReference type="SMART" id="SM00852">
    <property type="entry name" value="MoCF_biosynth"/>
    <property type="match status" value="1"/>
</dbReference>
<dbReference type="Proteomes" id="UP000553981">
    <property type="component" value="Unassembled WGS sequence"/>
</dbReference>
<dbReference type="SUPFAM" id="SSF53218">
    <property type="entry name" value="Molybdenum cofactor biosynthesis proteins"/>
    <property type="match status" value="1"/>
</dbReference>
<keyword evidence="5" id="KW-0808">Transferase</keyword>
<dbReference type="GeneID" id="55565555"/>
<reference evidence="5 6" key="1">
    <citation type="submission" date="2018-06" db="EMBL/GenBank/DDBJ databases">
        <authorList>
            <consortium name="Pathogen Informatics"/>
            <person name="Doyle S."/>
        </authorList>
    </citation>
    <scope>NUCLEOTIDE SEQUENCE [LARGE SCALE GENOMIC DNA]</scope>
    <source>
        <strain evidence="5 6">NCTC11820</strain>
    </source>
</reference>
<evidence type="ECO:0000256" key="2">
    <source>
        <dbReference type="ARBA" id="ARBA00023150"/>
    </source>
</evidence>
<dbReference type="GO" id="GO:0061598">
    <property type="term" value="F:molybdopterin adenylyltransferase activity"/>
    <property type="evidence" value="ECO:0007669"/>
    <property type="project" value="UniProtKB-EC"/>
</dbReference>
<dbReference type="GO" id="GO:0006777">
    <property type="term" value="P:Mo-molybdopterin cofactor biosynthetic process"/>
    <property type="evidence" value="ECO:0007669"/>
    <property type="project" value="UniProtKB-KW"/>
</dbReference>
<evidence type="ECO:0000313" key="4">
    <source>
        <dbReference type="EMBL" id="NMW87433.1"/>
    </source>
</evidence>
<dbReference type="EMBL" id="UASJ01000001">
    <property type="protein sequence ID" value="SQB64797.1"/>
    <property type="molecule type" value="Genomic_DNA"/>
</dbReference>
<dbReference type="EC" id="2.7.7.75" evidence="5"/>
<dbReference type="PANTHER" id="PTHR43764:SF1">
    <property type="entry name" value="MOLYBDOPTERIN MOLYBDOTRANSFERASE"/>
    <property type="match status" value="1"/>
</dbReference>
<dbReference type="InterPro" id="IPR051920">
    <property type="entry name" value="MPT_Adenylyltrnsfr/MoaC-Rel"/>
</dbReference>
<dbReference type="RefSeq" id="WP_004010896.1">
    <property type="nucleotide sequence ID" value="NZ_CP068112.1"/>
</dbReference>
<keyword evidence="5" id="KW-0548">Nucleotidyltransferase</keyword>
<dbReference type="AlphaFoldDB" id="A0A2X2YMD9"/>
<comment type="pathway">
    <text evidence="1">Cofactor biosynthesis; molybdopterin biosynthesis.</text>
</comment>
<feature type="domain" description="MoaB/Mog" evidence="3">
    <location>
        <begin position="10"/>
        <end position="156"/>
    </location>
</feature>
<organism evidence="5 6">
    <name type="scientific">Mobiluncus curtisii</name>
    <dbReference type="NCBI Taxonomy" id="2051"/>
    <lineage>
        <taxon>Bacteria</taxon>
        <taxon>Bacillati</taxon>
        <taxon>Actinomycetota</taxon>
        <taxon>Actinomycetes</taxon>
        <taxon>Actinomycetales</taxon>
        <taxon>Actinomycetaceae</taxon>
        <taxon>Mobiluncus</taxon>
    </lineage>
</organism>